<protein>
    <submittedName>
        <fullName evidence="2">ATP-dependent DNA helicase PIF1</fullName>
    </submittedName>
</protein>
<dbReference type="InterPro" id="IPR051055">
    <property type="entry name" value="PIF1_helicase"/>
</dbReference>
<keyword evidence="2" id="KW-0547">Nucleotide-binding</keyword>
<dbReference type="InterPro" id="IPR001394">
    <property type="entry name" value="Peptidase_C19_UCH"/>
</dbReference>
<dbReference type="PANTHER" id="PTHR47642:SF5">
    <property type="entry name" value="ATP-DEPENDENT DNA HELICASE"/>
    <property type="match status" value="1"/>
</dbReference>
<dbReference type="InterPro" id="IPR028889">
    <property type="entry name" value="USP"/>
</dbReference>
<evidence type="ECO:0000313" key="2">
    <source>
        <dbReference type="EMBL" id="CAG6744728.1"/>
    </source>
</evidence>
<feature type="domain" description="USP" evidence="1">
    <location>
        <begin position="185"/>
        <end position="443"/>
    </location>
</feature>
<dbReference type="SUPFAM" id="SSF54001">
    <property type="entry name" value="Cysteine proteinases"/>
    <property type="match status" value="1"/>
</dbReference>
<dbReference type="Gene3D" id="3.90.70.10">
    <property type="entry name" value="Cysteine proteinases"/>
    <property type="match status" value="1"/>
</dbReference>
<keyword evidence="2" id="KW-0347">Helicase</keyword>
<dbReference type="GO" id="GO:0004843">
    <property type="term" value="F:cysteine-type deubiquitinase activity"/>
    <property type="evidence" value="ECO:0007669"/>
    <property type="project" value="InterPro"/>
</dbReference>
<reference evidence="2" key="1">
    <citation type="submission" date="2021-05" db="EMBL/GenBank/DDBJ databases">
        <authorList>
            <person name="Alioto T."/>
            <person name="Alioto T."/>
            <person name="Gomez Garrido J."/>
        </authorList>
    </citation>
    <scope>NUCLEOTIDE SEQUENCE</scope>
</reference>
<dbReference type="GO" id="GO:0004386">
    <property type="term" value="F:helicase activity"/>
    <property type="evidence" value="ECO:0007669"/>
    <property type="project" value="UniProtKB-KW"/>
</dbReference>
<dbReference type="SUPFAM" id="SSF52540">
    <property type="entry name" value="P-loop containing nucleoside triphosphate hydrolases"/>
    <property type="match status" value="1"/>
</dbReference>
<dbReference type="AlphaFoldDB" id="A0A8D8ZBL5"/>
<name>A0A8D8ZBL5_9HEMI</name>
<organism evidence="2">
    <name type="scientific">Cacopsylla melanoneura</name>
    <dbReference type="NCBI Taxonomy" id="428564"/>
    <lineage>
        <taxon>Eukaryota</taxon>
        <taxon>Metazoa</taxon>
        <taxon>Ecdysozoa</taxon>
        <taxon>Arthropoda</taxon>
        <taxon>Hexapoda</taxon>
        <taxon>Insecta</taxon>
        <taxon>Pterygota</taxon>
        <taxon>Neoptera</taxon>
        <taxon>Paraneoptera</taxon>
        <taxon>Hemiptera</taxon>
        <taxon>Sternorrhyncha</taxon>
        <taxon>Psylloidea</taxon>
        <taxon>Psyllidae</taxon>
        <taxon>Psyllinae</taxon>
        <taxon>Cacopsylla</taxon>
    </lineage>
</organism>
<dbReference type="GO" id="GO:0016579">
    <property type="term" value="P:protein deubiquitination"/>
    <property type="evidence" value="ECO:0007669"/>
    <property type="project" value="InterPro"/>
</dbReference>
<sequence>MLQKNLDIKAGLVNGSRGVIEAFQYNFEGKLESIKIKLSNKTVNMERIQAKFEVFPGAFIIRNQFPICVSYAITIHKCQGISVPSCVLDVGQSIFAHGQTYVALSRVTSLAGLHIINFDPSKCKASKEAIEEYNRLREAFCPHLPAISHCELRLPHQSDRVWKQQKHIQDEQAETIPPLELICIPGFTNADGVSCYANSVLQCLFHCEPILLKLLEDSSNDPLSLIARSFISQSDNIDCRSLRNCIGEPFSRVEQRDASEFLAELLVQYPDLHEMFTFTIVNIKACNQCNYERRIEEQNNTLLKLPLLGGKSTLKDMILNYTDWNVIEESTCPTCQFRGTLREKFEFAHVSQYLVLTLSLWQATGKVANFKLTALPSTVLKIQNSRFVLKSAIFHHGMEIQSGHYTAMLKKESHFIRTNDKNVGKERWPNASKDVYMIILEQK</sequence>
<dbReference type="CDD" id="cd18809">
    <property type="entry name" value="SF1_C_RecD"/>
    <property type="match status" value="1"/>
</dbReference>
<accession>A0A8D8ZBL5</accession>
<dbReference type="PROSITE" id="PS50235">
    <property type="entry name" value="USP_3"/>
    <property type="match status" value="1"/>
</dbReference>
<dbReference type="InterPro" id="IPR027417">
    <property type="entry name" value="P-loop_NTPase"/>
</dbReference>
<dbReference type="PANTHER" id="PTHR47642">
    <property type="entry name" value="ATP-DEPENDENT DNA HELICASE"/>
    <property type="match status" value="1"/>
</dbReference>
<proteinExistence type="predicted"/>
<keyword evidence="2" id="KW-0378">Hydrolase</keyword>
<dbReference type="EMBL" id="HBUF01473760">
    <property type="protein sequence ID" value="CAG6744728.1"/>
    <property type="molecule type" value="Transcribed_RNA"/>
</dbReference>
<dbReference type="Pfam" id="PF00443">
    <property type="entry name" value="UCH"/>
    <property type="match status" value="1"/>
</dbReference>
<evidence type="ECO:0000259" key="1">
    <source>
        <dbReference type="PROSITE" id="PS50235"/>
    </source>
</evidence>
<keyword evidence="2" id="KW-0067">ATP-binding</keyword>
<dbReference type="InterPro" id="IPR038765">
    <property type="entry name" value="Papain-like_cys_pep_sf"/>
</dbReference>